<sequence>MTARTRPRRTAHRAFSPRPAEPVGEGPVAADHRETVCRNGHRDKESS</sequence>
<accession>A0A1H5FZC7</accession>
<name>A0A1H5FZC7_9ACTN</name>
<gene>
    <name evidence="2" type="ORF">SAMN04490357_6869</name>
</gene>
<feature type="compositionally biased region" description="Basic residues" evidence="1">
    <location>
        <begin position="1"/>
        <end position="12"/>
    </location>
</feature>
<feature type="compositionally biased region" description="Basic and acidic residues" evidence="1">
    <location>
        <begin position="30"/>
        <end position="47"/>
    </location>
</feature>
<dbReference type="EMBL" id="FNTD01000004">
    <property type="protein sequence ID" value="SEE08816.1"/>
    <property type="molecule type" value="Genomic_DNA"/>
</dbReference>
<evidence type="ECO:0000313" key="3">
    <source>
        <dbReference type="Proteomes" id="UP000182375"/>
    </source>
</evidence>
<dbReference type="AlphaFoldDB" id="A0A1H5FZC7"/>
<reference evidence="2 3" key="1">
    <citation type="submission" date="2016-10" db="EMBL/GenBank/DDBJ databases">
        <authorList>
            <person name="de Groot N.N."/>
        </authorList>
    </citation>
    <scope>NUCLEOTIDE SEQUENCE [LARGE SCALE GENOMIC DNA]</scope>
    <source>
        <strain evidence="2 3">DSM 40306</strain>
    </source>
</reference>
<organism evidence="2 3">
    <name type="scientific">Streptomyces misionensis</name>
    <dbReference type="NCBI Taxonomy" id="67331"/>
    <lineage>
        <taxon>Bacteria</taxon>
        <taxon>Bacillati</taxon>
        <taxon>Actinomycetota</taxon>
        <taxon>Actinomycetes</taxon>
        <taxon>Kitasatosporales</taxon>
        <taxon>Streptomycetaceae</taxon>
        <taxon>Streptomyces</taxon>
    </lineage>
</organism>
<evidence type="ECO:0000313" key="2">
    <source>
        <dbReference type="EMBL" id="SEE08816.1"/>
    </source>
</evidence>
<dbReference type="Proteomes" id="UP000182375">
    <property type="component" value="Unassembled WGS sequence"/>
</dbReference>
<evidence type="ECO:0000256" key="1">
    <source>
        <dbReference type="SAM" id="MobiDB-lite"/>
    </source>
</evidence>
<proteinExistence type="predicted"/>
<feature type="region of interest" description="Disordered" evidence="1">
    <location>
        <begin position="1"/>
        <end position="47"/>
    </location>
</feature>
<protein>
    <submittedName>
        <fullName evidence="2">Uncharacterized protein</fullName>
    </submittedName>
</protein>